<organism evidence="1 2">
    <name type="scientific">Halorarum halophilum</name>
    <dbReference type="NCBI Taxonomy" id="2743090"/>
    <lineage>
        <taxon>Archaea</taxon>
        <taxon>Methanobacteriati</taxon>
        <taxon>Methanobacteriota</taxon>
        <taxon>Stenosarchaea group</taxon>
        <taxon>Halobacteria</taxon>
        <taxon>Halobacteriales</taxon>
        <taxon>Haloferacaceae</taxon>
        <taxon>Halorarum</taxon>
    </lineage>
</organism>
<dbReference type="EMBL" id="CP058529">
    <property type="protein sequence ID" value="QLG28052.1"/>
    <property type="molecule type" value="Genomic_DNA"/>
</dbReference>
<evidence type="ECO:0000313" key="2">
    <source>
        <dbReference type="Proteomes" id="UP000509750"/>
    </source>
</evidence>
<dbReference type="KEGG" id="halg:HUG10_11015"/>
<gene>
    <name evidence="1" type="ORF">HUG10_11015</name>
</gene>
<keyword evidence="2" id="KW-1185">Reference proteome</keyword>
<dbReference type="RefSeq" id="WP_179169627.1">
    <property type="nucleotide sequence ID" value="NZ_CP058529.1"/>
</dbReference>
<reference evidence="1 2" key="1">
    <citation type="submission" date="2020-07" db="EMBL/GenBank/DDBJ databases">
        <title>Gai3-2, isolated from salt lake.</title>
        <authorList>
            <person name="Cui H."/>
            <person name="Shi X."/>
        </authorList>
    </citation>
    <scope>NUCLEOTIDE SEQUENCE [LARGE SCALE GENOMIC DNA]</scope>
    <source>
        <strain evidence="1 2">Gai3-2</strain>
    </source>
</reference>
<protein>
    <submittedName>
        <fullName evidence="1">Uncharacterized protein</fullName>
    </submittedName>
</protein>
<dbReference type="AlphaFoldDB" id="A0A7D5GC83"/>
<dbReference type="Proteomes" id="UP000509750">
    <property type="component" value="Chromosome"/>
</dbReference>
<sequence>MFEGGLTIADRTCGSSLDANDDANEFVAYVHARVGRIGVHRQVLARFDVLKPAQREDVWDE</sequence>
<proteinExistence type="predicted"/>
<accession>A0A7D5GC83</accession>
<name>A0A7D5GC83_9EURY</name>
<dbReference type="GeneID" id="56029370"/>
<evidence type="ECO:0000313" key="1">
    <source>
        <dbReference type="EMBL" id="QLG28052.1"/>
    </source>
</evidence>